<proteinExistence type="predicted"/>
<evidence type="ECO:0000313" key="1">
    <source>
        <dbReference type="EMBL" id="QCH39684.1"/>
    </source>
</evidence>
<accession>A0A4D6UYT6</accession>
<name>A0A4D6UYT6_9FLOR</name>
<protein>
    <submittedName>
        <fullName evidence="1">Cytochrome b6-f complex subunit PetP</fullName>
    </submittedName>
</protein>
<reference evidence="1" key="1">
    <citation type="submission" date="2018-09" db="EMBL/GenBank/DDBJ databases">
        <authorList>
            <person name="Pasella M."/>
            <person name="Verbruggen H."/>
            <person name="Nelson W.A."/>
            <person name="Diaz-Tapia P."/>
        </authorList>
    </citation>
    <scope>NUCLEOTIDE SEQUENCE</scope>
</reference>
<dbReference type="GeneID" id="40488287"/>
<dbReference type="RefSeq" id="YP_009654397.1">
    <property type="nucleotide sequence ID" value="NC_042794.1"/>
</dbReference>
<reference evidence="1" key="2">
    <citation type="journal article" date="2019" name="Phycologia">
        <title>The phylogenetic position of the morphologically unusual Pleurostichidium falkenbergii (Rhodomelaceae, Rhodophyta) based on plastid phylogenomics.</title>
        <authorList>
            <person name="Pasella M.M."/>
            <person name="Verbruggen H."/>
            <person name="Nelson W.A."/>
            <person name="Diaz-Tapia P."/>
        </authorList>
    </citation>
    <scope>NUCLEOTIDE SEQUENCE</scope>
</reference>
<gene>
    <name evidence="1" type="primary">petP</name>
</gene>
<sequence length="46" mass="5627">MSEHLYREVKFVGYKKVSDYHVLHIVELANKERIWLLKYEIMCSKV</sequence>
<geneLocation type="plastid" evidence="1"/>
<dbReference type="AlphaFoldDB" id="A0A4D6UYT6"/>
<dbReference type="EMBL" id="MH853471">
    <property type="protein sequence ID" value="QCH39684.1"/>
    <property type="molecule type" value="Genomic_DNA"/>
</dbReference>
<keyword evidence="1" id="KW-0934">Plastid</keyword>
<organism evidence="1">
    <name type="scientific">Pleurostichidium falkenbergii</name>
    <dbReference type="NCBI Taxonomy" id="121064"/>
    <lineage>
        <taxon>Eukaryota</taxon>
        <taxon>Rhodophyta</taxon>
        <taxon>Florideophyceae</taxon>
        <taxon>Rhodymeniophycidae</taxon>
        <taxon>Ceramiales</taxon>
        <taxon>Rhodomelaceae</taxon>
        <taxon>Pleurostichidium</taxon>
    </lineage>
</organism>